<accession>A0A9N7UYY2</accession>
<name>A0A9N7UYY2_PLEPL</name>
<sequence length="85" mass="9328">METLRCFEHDQAPRTHLRAPLTGPSAGGGPSSPTPGKFYCITGPGLPLRLQNYRHFRLKLPLEGNTPLVNCCHPAELIDIVCNFS</sequence>
<gene>
    <name evidence="2" type="ORF">PLEPLA_LOCUS29925</name>
</gene>
<evidence type="ECO:0000313" key="3">
    <source>
        <dbReference type="Proteomes" id="UP001153269"/>
    </source>
</evidence>
<keyword evidence="3" id="KW-1185">Reference proteome</keyword>
<reference evidence="2" key="1">
    <citation type="submission" date="2020-03" db="EMBL/GenBank/DDBJ databases">
        <authorList>
            <person name="Weist P."/>
        </authorList>
    </citation>
    <scope>NUCLEOTIDE SEQUENCE</scope>
</reference>
<dbReference type="EMBL" id="CADEAL010002802">
    <property type="protein sequence ID" value="CAB1442239.1"/>
    <property type="molecule type" value="Genomic_DNA"/>
</dbReference>
<comment type="caution">
    <text evidence="2">The sequence shown here is derived from an EMBL/GenBank/DDBJ whole genome shotgun (WGS) entry which is preliminary data.</text>
</comment>
<proteinExistence type="predicted"/>
<organism evidence="2 3">
    <name type="scientific">Pleuronectes platessa</name>
    <name type="common">European plaice</name>
    <dbReference type="NCBI Taxonomy" id="8262"/>
    <lineage>
        <taxon>Eukaryota</taxon>
        <taxon>Metazoa</taxon>
        <taxon>Chordata</taxon>
        <taxon>Craniata</taxon>
        <taxon>Vertebrata</taxon>
        <taxon>Euteleostomi</taxon>
        <taxon>Actinopterygii</taxon>
        <taxon>Neopterygii</taxon>
        <taxon>Teleostei</taxon>
        <taxon>Neoteleostei</taxon>
        <taxon>Acanthomorphata</taxon>
        <taxon>Carangaria</taxon>
        <taxon>Pleuronectiformes</taxon>
        <taxon>Pleuronectoidei</taxon>
        <taxon>Pleuronectidae</taxon>
        <taxon>Pleuronectes</taxon>
    </lineage>
</organism>
<evidence type="ECO:0000256" key="1">
    <source>
        <dbReference type="SAM" id="MobiDB-lite"/>
    </source>
</evidence>
<dbReference type="AlphaFoldDB" id="A0A9N7UYY2"/>
<evidence type="ECO:0000313" key="2">
    <source>
        <dbReference type="EMBL" id="CAB1442239.1"/>
    </source>
</evidence>
<feature type="compositionally biased region" description="Basic and acidic residues" evidence="1">
    <location>
        <begin position="1"/>
        <end position="13"/>
    </location>
</feature>
<protein>
    <submittedName>
        <fullName evidence="2">Uncharacterized protein</fullName>
    </submittedName>
</protein>
<feature type="region of interest" description="Disordered" evidence="1">
    <location>
        <begin position="1"/>
        <end position="35"/>
    </location>
</feature>
<dbReference type="Proteomes" id="UP001153269">
    <property type="component" value="Unassembled WGS sequence"/>
</dbReference>